<dbReference type="EMBL" id="JABWDY010034011">
    <property type="protein sequence ID" value="KAF5183005.1"/>
    <property type="molecule type" value="Genomic_DNA"/>
</dbReference>
<evidence type="ECO:0000313" key="1">
    <source>
        <dbReference type="EMBL" id="KAF5183005.1"/>
    </source>
</evidence>
<dbReference type="PANTHER" id="PTHR47074:SF11">
    <property type="entry name" value="REVERSE TRANSCRIPTASE-LIKE PROTEIN"/>
    <property type="match status" value="1"/>
</dbReference>
<reference evidence="1 2" key="1">
    <citation type="submission" date="2020-06" db="EMBL/GenBank/DDBJ databases">
        <title>Transcriptomic and genomic resources for Thalictrum thalictroides and T. hernandezii: Facilitating candidate gene discovery in an emerging model plant lineage.</title>
        <authorList>
            <person name="Arias T."/>
            <person name="Riano-Pachon D.M."/>
            <person name="Di Stilio V.S."/>
        </authorList>
    </citation>
    <scope>NUCLEOTIDE SEQUENCE [LARGE SCALE GENOMIC DNA]</scope>
    <source>
        <strain evidence="2">cv. WT478/WT964</strain>
        <tissue evidence="1">Leaves</tissue>
    </source>
</reference>
<name>A0A7J6VFL0_THATH</name>
<protein>
    <recommendedName>
        <fullName evidence="3">RNase H type-1 domain-containing protein</fullName>
    </recommendedName>
</protein>
<accession>A0A7J6VFL0</accession>
<evidence type="ECO:0000313" key="2">
    <source>
        <dbReference type="Proteomes" id="UP000554482"/>
    </source>
</evidence>
<proteinExistence type="predicted"/>
<dbReference type="InterPro" id="IPR052929">
    <property type="entry name" value="RNase_H-like_EbsB-rel"/>
</dbReference>
<dbReference type="AlphaFoldDB" id="A0A7J6VFL0"/>
<evidence type="ECO:0008006" key="3">
    <source>
        <dbReference type="Google" id="ProtNLM"/>
    </source>
</evidence>
<organism evidence="1 2">
    <name type="scientific">Thalictrum thalictroides</name>
    <name type="common">Rue-anemone</name>
    <name type="synonym">Anemone thalictroides</name>
    <dbReference type="NCBI Taxonomy" id="46969"/>
    <lineage>
        <taxon>Eukaryota</taxon>
        <taxon>Viridiplantae</taxon>
        <taxon>Streptophyta</taxon>
        <taxon>Embryophyta</taxon>
        <taxon>Tracheophyta</taxon>
        <taxon>Spermatophyta</taxon>
        <taxon>Magnoliopsida</taxon>
        <taxon>Ranunculales</taxon>
        <taxon>Ranunculaceae</taxon>
        <taxon>Thalictroideae</taxon>
        <taxon>Thalictrum</taxon>
    </lineage>
</organism>
<dbReference type="PANTHER" id="PTHR47074">
    <property type="entry name" value="BNAC02G40300D PROTEIN"/>
    <property type="match status" value="1"/>
</dbReference>
<comment type="caution">
    <text evidence="1">The sequence shown here is derived from an EMBL/GenBank/DDBJ whole genome shotgun (WGS) entry which is preliminary data.</text>
</comment>
<dbReference type="Proteomes" id="UP000554482">
    <property type="component" value="Unassembled WGS sequence"/>
</dbReference>
<dbReference type="CDD" id="cd06222">
    <property type="entry name" value="RNase_H_like"/>
    <property type="match status" value="1"/>
</dbReference>
<sequence>MWDVALLSQLFDPITRSHIQNTTIRGTHSIDKLRIQYTASIATLLQQQTRQHARLQPSIWIPPKKDIIKINVDISFRTAANPIGIGFSFRDYKGKFLLAGTVGGKAGSSEEAECWGILEAIRQGLHQQLRIIESRESQQSLLFIETNPTSKEEKEAMGRPRRAVRSARDKWFKARRYTPVLERLFAVVRRTFCEHHFDQFQSFRDGMNRFCTMVAEADPSIEVEISAFFPNSDRFQEQSDFSEDEIVEVFRMLYVPKNGSARFDVYVVKADGKQGVLGSSDLGKYAGSLIEEDH</sequence>
<keyword evidence="2" id="KW-1185">Reference proteome</keyword>
<dbReference type="InterPro" id="IPR044730">
    <property type="entry name" value="RNase_H-like_dom_plant"/>
</dbReference>
<gene>
    <name evidence="1" type="ORF">FRX31_027408</name>
</gene>